<protein>
    <submittedName>
        <fullName evidence="1">Uncharacterized protein</fullName>
    </submittedName>
</protein>
<dbReference type="OrthoDB" id="10645316at2759"/>
<dbReference type="EMBL" id="LFZO01000338">
    <property type="protein sequence ID" value="KXT09481.1"/>
    <property type="molecule type" value="Genomic_DNA"/>
</dbReference>
<reference evidence="1 2" key="1">
    <citation type="submission" date="2015-07" db="EMBL/GenBank/DDBJ databases">
        <title>Comparative genomics of the Sigatoka disease complex on banana suggests a link between parallel evolutionary changes in Pseudocercospora fijiensis and Pseudocercospora eumusae and increased virulence on the banana host.</title>
        <authorList>
            <person name="Chang T.-C."/>
            <person name="Salvucci A."/>
            <person name="Crous P.W."/>
            <person name="Stergiopoulos I."/>
        </authorList>
    </citation>
    <scope>NUCLEOTIDE SEQUENCE [LARGE SCALE GENOMIC DNA]</scope>
    <source>
        <strain evidence="1 2">CBS 116634</strain>
    </source>
</reference>
<organism evidence="1 2">
    <name type="scientific">Pseudocercospora musae</name>
    <dbReference type="NCBI Taxonomy" id="113226"/>
    <lineage>
        <taxon>Eukaryota</taxon>
        <taxon>Fungi</taxon>
        <taxon>Dikarya</taxon>
        <taxon>Ascomycota</taxon>
        <taxon>Pezizomycotina</taxon>
        <taxon>Dothideomycetes</taxon>
        <taxon>Dothideomycetidae</taxon>
        <taxon>Mycosphaerellales</taxon>
        <taxon>Mycosphaerellaceae</taxon>
        <taxon>Pseudocercospora</taxon>
    </lineage>
</organism>
<keyword evidence="2" id="KW-1185">Reference proteome</keyword>
<gene>
    <name evidence="1" type="ORF">AC579_4441</name>
</gene>
<dbReference type="AlphaFoldDB" id="A0A139I440"/>
<evidence type="ECO:0000313" key="1">
    <source>
        <dbReference type="EMBL" id="KXT09481.1"/>
    </source>
</evidence>
<name>A0A139I440_9PEZI</name>
<comment type="caution">
    <text evidence="1">The sequence shown here is derived from an EMBL/GenBank/DDBJ whole genome shotgun (WGS) entry which is preliminary data.</text>
</comment>
<accession>A0A139I440</accession>
<dbReference type="Proteomes" id="UP000073492">
    <property type="component" value="Unassembled WGS sequence"/>
</dbReference>
<evidence type="ECO:0000313" key="2">
    <source>
        <dbReference type="Proteomes" id="UP000073492"/>
    </source>
</evidence>
<sequence>MAKVWMTTFNNVAADVSQQKCCWLVLYVVGQDMVRLAVAAVFALHAGRAATASRKRALIHSHVGAIGRGRPSSSRCPAQFRGAGIGSLINGSSLPDLQGVWLRYSSGGPAGPEDLDGCVFIGWAGCSLHSSRGCYSPASSVVFPAWAASRILGSVVVGIAVHALCVSVETVESCSGDATDIPARQAVTVGP</sequence>
<proteinExistence type="predicted"/>